<dbReference type="AlphaFoldDB" id="A0A553FSU7"/>
<dbReference type="PANTHER" id="PTHR43767:SF1">
    <property type="entry name" value="NONRIBOSOMAL PEPTIDE SYNTHASE PES1 (EUROFUNG)-RELATED"/>
    <property type="match status" value="1"/>
</dbReference>
<evidence type="ECO:0000259" key="1">
    <source>
        <dbReference type="Pfam" id="PF00501"/>
    </source>
</evidence>
<evidence type="ECO:0000313" key="3">
    <source>
        <dbReference type="EMBL" id="TRX60325.1"/>
    </source>
</evidence>
<feature type="domain" description="AMP-dependent synthetase/ligase" evidence="1">
    <location>
        <begin position="41"/>
        <end position="434"/>
    </location>
</feature>
<accession>A0A553FSU7</accession>
<sequence>MTESPAQASSAFESKAWLQYYPEWTKPNLDYGTETLLDSYRETVEEFGERPATWFFGHQMTYRELDTHVRAAAAGLKAFGIRPGDRVAVALPNCPQHVAVFYAILKLGATVVEHNPLYTAAELEPLFQDHAARVAVVWDKASPVFEELRDTTPLETIVTVNMIEAMPRPKQLLLRLPLPIIKDKRAELSVPAPNTVPWSTLTGRAIGGQGQKLQDAKVNREDTALILYTSGTTGKPKGAELTHSNLYCNMKMAEAWVPEIGKKPERMLAALPLFHVYGLTLIAALGVHIGGELVLTPAPKIPLLLDIMKKRRPTWMPGVPTIYSKVMEAAKEQNIDLHGIENSLSGAAALPEDIVEEWETLTGGLLVEGYGLTETSPIVAANPLNKSRRPGYIGIPFPDTEVRIGNPDNLSETQPDGTAGELLVRGPQVFKGYFNMPEATEQSFHDGWYRTGDMAIMESDGFIKIVSRIKEMIITGGFNVYPAEVEDVIRQHPDVTNVAIVGRPRADGSEDVVACIILEDGAVLDPEGLKDYCRERLTRYKVPRTFYHFEHLASDQLGKVRRREVQKDLLKLLGEEAPA</sequence>
<name>A0A553FSU7_9CORY</name>
<dbReference type="Pfam" id="PF00501">
    <property type="entry name" value="AMP-binding"/>
    <property type="match status" value="1"/>
</dbReference>
<dbReference type="InterPro" id="IPR000873">
    <property type="entry name" value="AMP-dep_synth/lig_dom"/>
</dbReference>
<dbReference type="EMBL" id="VKDK01000017">
    <property type="protein sequence ID" value="TRX60325.1"/>
    <property type="molecule type" value="Genomic_DNA"/>
</dbReference>
<reference evidence="3 4" key="1">
    <citation type="submission" date="2019-07" db="EMBL/GenBank/DDBJ databases">
        <title>Draft genome of C. aurimucosum strain 2274.</title>
        <authorList>
            <person name="Pacheco L.G.C."/>
            <person name="Aguiar E.R.G.R."/>
            <person name="Santos C.S."/>
            <person name="Rocha D.J.P.G."/>
            <person name="Sant'Anna L.O."/>
            <person name="Mattos-Guaraldi A.L."/>
            <person name="Santos L.S."/>
        </authorList>
    </citation>
    <scope>NUCLEOTIDE SEQUENCE [LARGE SCALE GENOMIC DNA]</scope>
    <source>
        <strain evidence="3 4">2274</strain>
    </source>
</reference>
<dbReference type="Gene3D" id="3.30.300.30">
    <property type="match status" value="1"/>
</dbReference>
<keyword evidence="4" id="KW-1185">Reference proteome</keyword>
<dbReference type="Proteomes" id="UP000320443">
    <property type="component" value="Unassembled WGS sequence"/>
</dbReference>
<feature type="domain" description="AMP-binding enzyme C-terminal" evidence="2">
    <location>
        <begin position="484"/>
        <end position="558"/>
    </location>
</feature>
<dbReference type="SUPFAM" id="SSF56801">
    <property type="entry name" value="Acetyl-CoA synthetase-like"/>
    <property type="match status" value="1"/>
</dbReference>
<dbReference type="InterPro" id="IPR042099">
    <property type="entry name" value="ANL_N_sf"/>
</dbReference>
<dbReference type="Gene3D" id="3.40.50.12780">
    <property type="entry name" value="N-terminal domain of ligase-like"/>
    <property type="match status" value="1"/>
</dbReference>
<keyword evidence="3" id="KW-0436">Ligase</keyword>
<proteinExistence type="predicted"/>
<dbReference type="InterPro" id="IPR025110">
    <property type="entry name" value="AMP-bd_C"/>
</dbReference>
<dbReference type="CDD" id="cd05936">
    <property type="entry name" value="FC-FACS_FadD_like"/>
    <property type="match status" value="1"/>
</dbReference>
<dbReference type="Pfam" id="PF13193">
    <property type="entry name" value="AMP-binding_C"/>
    <property type="match status" value="1"/>
</dbReference>
<dbReference type="InterPro" id="IPR045851">
    <property type="entry name" value="AMP-bd_C_sf"/>
</dbReference>
<evidence type="ECO:0000259" key="2">
    <source>
        <dbReference type="Pfam" id="PF13193"/>
    </source>
</evidence>
<dbReference type="PANTHER" id="PTHR43767">
    <property type="entry name" value="LONG-CHAIN-FATTY-ACID--COA LIGASE"/>
    <property type="match status" value="1"/>
</dbReference>
<gene>
    <name evidence="3" type="ORF">FNY97_09695</name>
</gene>
<comment type="caution">
    <text evidence="3">The sequence shown here is derived from an EMBL/GenBank/DDBJ whole genome shotgun (WGS) entry which is preliminary data.</text>
</comment>
<evidence type="ECO:0000313" key="4">
    <source>
        <dbReference type="Proteomes" id="UP000320443"/>
    </source>
</evidence>
<organism evidence="3 4">
    <name type="scientific">Corynebacterium hiratae</name>
    <dbReference type="NCBI Taxonomy" id="3139423"/>
    <lineage>
        <taxon>Bacteria</taxon>
        <taxon>Bacillati</taxon>
        <taxon>Actinomycetota</taxon>
        <taxon>Actinomycetes</taxon>
        <taxon>Mycobacteriales</taxon>
        <taxon>Corynebacteriaceae</taxon>
        <taxon>Corynebacterium</taxon>
    </lineage>
</organism>
<dbReference type="PROSITE" id="PS00455">
    <property type="entry name" value="AMP_BINDING"/>
    <property type="match status" value="1"/>
</dbReference>
<protein>
    <submittedName>
        <fullName evidence="3">Long-chain fatty acid--CoA ligase</fullName>
    </submittedName>
</protein>
<dbReference type="RefSeq" id="WP_049154639.1">
    <property type="nucleotide sequence ID" value="NZ_VIOG01000011.1"/>
</dbReference>
<dbReference type="GO" id="GO:0016878">
    <property type="term" value="F:acid-thiol ligase activity"/>
    <property type="evidence" value="ECO:0007669"/>
    <property type="project" value="UniProtKB-ARBA"/>
</dbReference>
<dbReference type="InterPro" id="IPR020845">
    <property type="entry name" value="AMP-binding_CS"/>
</dbReference>
<dbReference type="InterPro" id="IPR050237">
    <property type="entry name" value="ATP-dep_AMP-bd_enzyme"/>
</dbReference>
<dbReference type="NCBIfam" id="NF004114">
    <property type="entry name" value="PRK05605.1"/>
    <property type="match status" value="1"/>
</dbReference>